<sequence length="304" mass="32579">MAALNYHHLRLFHAVAQDRTLTAAARRLNLSQSALSVQLRQLEARLGHELFAREGRRLLLTEAGRIALDHADRIFGAGEELLATLAREGVARRRVRVGAPATLSRNFQLRFLRPALGRDDVEMVLVSGDPTTLFEGLRTLSLDVVLGTAPPREGADAGIVAHRVGAQAVGLHGPPERLARPDLGALLASEPVILPTEGAIRNGFASLAARLDVTPRIAARVDDMAMVRLLAREGLGLAVAPAVVLADEIESGLLATAPFDLGLVETFYAMVVERQFPHPVVGELLAAARHGELDPSLATDHRGP</sequence>
<keyword evidence="3" id="KW-0238">DNA-binding</keyword>
<dbReference type="PRINTS" id="PR00039">
    <property type="entry name" value="HTHLYSR"/>
</dbReference>
<dbReference type="Gene3D" id="3.40.190.10">
    <property type="entry name" value="Periplasmic binding protein-like II"/>
    <property type="match status" value="2"/>
</dbReference>
<dbReference type="AlphaFoldDB" id="A0A0M7BD72"/>
<dbReference type="PANTHER" id="PTHR30126">
    <property type="entry name" value="HTH-TYPE TRANSCRIPTIONAL REGULATOR"/>
    <property type="match status" value="1"/>
</dbReference>
<dbReference type="GO" id="GO:0003700">
    <property type="term" value="F:DNA-binding transcription factor activity"/>
    <property type="evidence" value="ECO:0007669"/>
    <property type="project" value="InterPro"/>
</dbReference>
<evidence type="ECO:0000313" key="6">
    <source>
        <dbReference type="EMBL" id="CUH40018.1"/>
    </source>
</evidence>
<dbReference type="Pfam" id="PF03466">
    <property type="entry name" value="LysR_substrate"/>
    <property type="match status" value="1"/>
</dbReference>
<evidence type="ECO:0000256" key="4">
    <source>
        <dbReference type="ARBA" id="ARBA00023163"/>
    </source>
</evidence>
<dbReference type="OrthoDB" id="464481at2"/>
<evidence type="ECO:0000256" key="2">
    <source>
        <dbReference type="ARBA" id="ARBA00023015"/>
    </source>
</evidence>
<name>A0A0M7BD72_9RHOB</name>
<dbReference type="PROSITE" id="PS50931">
    <property type="entry name" value="HTH_LYSR"/>
    <property type="match status" value="1"/>
</dbReference>
<gene>
    <name evidence="6" type="primary">nhaR</name>
    <name evidence="6" type="ORF">JSE7799_02747</name>
</gene>
<dbReference type="SUPFAM" id="SSF46785">
    <property type="entry name" value="Winged helix' DNA-binding domain"/>
    <property type="match status" value="1"/>
</dbReference>
<proteinExistence type="inferred from homology"/>
<dbReference type="InterPro" id="IPR036390">
    <property type="entry name" value="WH_DNA-bd_sf"/>
</dbReference>
<dbReference type="InterPro" id="IPR000847">
    <property type="entry name" value="LysR_HTH_N"/>
</dbReference>
<dbReference type="RefSeq" id="WP_055664129.1">
    <property type="nucleotide sequence ID" value="NZ_CYPR01000185.1"/>
</dbReference>
<dbReference type="InterPro" id="IPR036388">
    <property type="entry name" value="WH-like_DNA-bd_sf"/>
</dbReference>
<evidence type="ECO:0000313" key="7">
    <source>
        <dbReference type="Proteomes" id="UP000049455"/>
    </source>
</evidence>
<dbReference type="FunFam" id="1.10.10.10:FF:000001">
    <property type="entry name" value="LysR family transcriptional regulator"/>
    <property type="match status" value="1"/>
</dbReference>
<feature type="domain" description="HTH lysR-type" evidence="5">
    <location>
        <begin position="4"/>
        <end position="61"/>
    </location>
</feature>
<dbReference type="InterPro" id="IPR005119">
    <property type="entry name" value="LysR_subst-bd"/>
</dbReference>
<dbReference type="STRING" id="313367.JSE7799_02747"/>
<dbReference type="PANTHER" id="PTHR30126:SF98">
    <property type="entry name" value="HTH-TYPE TRANSCRIPTIONAL ACTIVATOR BAUR"/>
    <property type="match status" value="1"/>
</dbReference>
<evidence type="ECO:0000256" key="1">
    <source>
        <dbReference type="ARBA" id="ARBA00009437"/>
    </source>
</evidence>
<dbReference type="EMBL" id="CYPR01000185">
    <property type="protein sequence ID" value="CUH40018.1"/>
    <property type="molecule type" value="Genomic_DNA"/>
</dbReference>
<dbReference type="Proteomes" id="UP000049455">
    <property type="component" value="Unassembled WGS sequence"/>
</dbReference>
<dbReference type="SUPFAM" id="SSF53850">
    <property type="entry name" value="Periplasmic binding protein-like II"/>
    <property type="match status" value="1"/>
</dbReference>
<accession>A0A0M7BD72</accession>
<protein>
    <submittedName>
        <fullName evidence="6">Na(+)/H(+) antiporter regulatory protein</fullName>
    </submittedName>
</protein>
<evidence type="ECO:0000259" key="5">
    <source>
        <dbReference type="PROSITE" id="PS50931"/>
    </source>
</evidence>
<evidence type="ECO:0000256" key="3">
    <source>
        <dbReference type="ARBA" id="ARBA00023125"/>
    </source>
</evidence>
<keyword evidence="4" id="KW-0804">Transcription</keyword>
<comment type="similarity">
    <text evidence="1">Belongs to the LysR transcriptional regulatory family.</text>
</comment>
<dbReference type="Gene3D" id="1.10.10.10">
    <property type="entry name" value="Winged helix-like DNA-binding domain superfamily/Winged helix DNA-binding domain"/>
    <property type="match status" value="1"/>
</dbReference>
<dbReference type="GO" id="GO:0000976">
    <property type="term" value="F:transcription cis-regulatory region binding"/>
    <property type="evidence" value="ECO:0007669"/>
    <property type="project" value="TreeGrafter"/>
</dbReference>
<organism evidence="6 7">
    <name type="scientific">Jannaschia seosinensis</name>
    <dbReference type="NCBI Taxonomy" id="313367"/>
    <lineage>
        <taxon>Bacteria</taxon>
        <taxon>Pseudomonadati</taxon>
        <taxon>Pseudomonadota</taxon>
        <taxon>Alphaproteobacteria</taxon>
        <taxon>Rhodobacterales</taxon>
        <taxon>Roseobacteraceae</taxon>
        <taxon>Jannaschia</taxon>
    </lineage>
</organism>
<keyword evidence="2" id="KW-0805">Transcription regulation</keyword>
<dbReference type="Pfam" id="PF00126">
    <property type="entry name" value="HTH_1"/>
    <property type="match status" value="1"/>
</dbReference>
<reference evidence="6 7" key="1">
    <citation type="submission" date="2015-09" db="EMBL/GenBank/DDBJ databases">
        <authorList>
            <person name="Jackson K.R."/>
            <person name="Lunt B.L."/>
            <person name="Fisher J.N.B."/>
            <person name="Gardner A.V."/>
            <person name="Bailey M.E."/>
            <person name="Deus L.M."/>
            <person name="Earl A.S."/>
            <person name="Gibby P.D."/>
            <person name="Hartmann K.A."/>
            <person name="Liu J.E."/>
            <person name="Manci A.M."/>
            <person name="Nielsen D.A."/>
            <person name="Solomon M.B."/>
            <person name="Breakwell D.P."/>
            <person name="Burnett S.H."/>
            <person name="Grose J.H."/>
        </authorList>
    </citation>
    <scope>NUCLEOTIDE SEQUENCE [LARGE SCALE GENOMIC DNA]</scope>
    <source>
        <strain evidence="6 7">CECT 7799</strain>
    </source>
</reference>
<keyword evidence="7" id="KW-1185">Reference proteome</keyword>